<evidence type="ECO:0000256" key="4">
    <source>
        <dbReference type="ARBA" id="ARBA00022946"/>
    </source>
</evidence>
<evidence type="ECO:0000313" key="7">
    <source>
        <dbReference type="EMBL" id="KAL0346162.1"/>
    </source>
</evidence>
<comment type="similarity">
    <text evidence="2">Belongs to the PPR family. P subfamily.</text>
</comment>
<dbReference type="PANTHER" id="PTHR45717">
    <property type="entry name" value="OS12G0527900 PROTEIN"/>
    <property type="match status" value="1"/>
</dbReference>
<keyword evidence="5" id="KW-0496">Mitochondrion</keyword>
<dbReference type="SUPFAM" id="SSF48452">
    <property type="entry name" value="TPR-like"/>
    <property type="match status" value="1"/>
</dbReference>
<protein>
    <submittedName>
        <fullName evidence="7">Pentatricopeptide repeat-containing protein, mitochondrial</fullName>
    </submittedName>
</protein>
<evidence type="ECO:0000256" key="1">
    <source>
        <dbReference type="ARBA" id="ARBA00004173"/>
    </source>
</evidence>
<name>A0AAW2NRH3_SESRA</name>
<feature type="repeat" description="PPR" evidence="6">
    <location>
        <begin position="323"/>
        <end position="357"/>
    </location>
</feature>
<dbReference type="InterPro" id="IPR002885">
    <property type="entry name" value="PPR_rpt"/>
</dbReference>
<dbReference type="PROSITE" id="PS51375">
    <property type="entry name" value="PPR"/>
    <property type="match status" value="2"/>
</dbReference>
<dbReference type="Gene3D" id="1.25.40.10">
    <property type="entry name" value="Tetratricopeptide repeat domain"/>
    <property type="match status" value="2"/>
</dbReference>
<dbReference type="AlphaFoldDB" id="A0AAW2NRH3"/>
<dbReference type="NCBIfam" id="TIGR00756">
    <property type="entry name" value="PPR"/>
    <property type="match status" value="1"/>
</dbReference>
<dbReference type="FunFam" id="1.25.40.10:FF:000744">
    <property type="entry name" value="Pentatricopeptide repeat-containing protein, mitochondrial"/>
    <property type="match status" value="1"/>
</dbReference>
<comment type="subcellular location">
    <subcellularLocation>
        <location evidence="1">Mitochondrion</location>
    </subcellularLocation>
</comment>
<proteinExistence type="inferred from homology"/>
<evidence type="ECO:0000256" key="5">
    <source>
        <dbReference type="ARBA" id="ARBA00023128"/>
    </source>
</evidence>
<feature type="repeat" description="PPR" evidence="6">
    <location>
        <begin position="495"/>
        <end position="530"/>
    </location>
</feature>
<accession>A0AAW2NRH3</accession>
<dbReference type="GO" id="GO:0005739">
    <property type="term" value="C:mitochondrion"/>
    <property type="evidence" value="ECO:0007669"/>
    <property type="project" value="UniProtKB-SubCell"/>
</dbReference>
<evidence type="ECO:0000256" key="6">
    <source>
        <dbReference type="PROSITE-ProRule" id="PRU00708"/>
    </source>
</evidence>
<keyword evidence="3" id="KW-0677">Repeat</keyword>
<dbReference type="Pfam" id="PF13812">
    <property type="entry name" value="PPR_3"/>
    <property type="match status" value="1"/>
</dbReference>
<evidence type="ECO:0000256" key="3">
    <source>
        <dbReference type="ARBA" id="ARBA00022737"/>
    </source>
</evidence>
<reference evidence="7" key="1">
    <citation type="submission" date="2020-06" db="EMBL/GenBank/DDBJ databases">
        <authorList>
            <person name="Li T."/>
            <person name="Hu X."/>
            <person name="Zhang T."/>
            <person name="Song X."/>
            <person name="Zhang H."/>
            <person name="Dai N."/>
            <person name="Sheng W."/>
            <person name="Hou X."/>
            <person name="Wei L."/>
        </authorList>
    </citation>
    <scope>NUCLEOTIDE SEQUENCE</scope>
    <source>
        <strain evidence="7">G02</strain>
        <tissue evidence="7">Leaf</tissue>
    </source>
</reference>
<dbReference type="PANTHER" id="PTHR45717:SF15">
    <property type="entry name" value="AGL218WP"/>
    <property type="match status" value="1"/>
</dbReference>
<dbReference type="InterPro" id="IPR011990">
    <property type="entry name" value="TPR-like_helical_dom_sf"/>
</dbReference>
<dbReference type="GO" id="GO:0003729">
    <property type="term" value="F:mRNA binding"/>
    <property type="evidence" value="ECO:0007669"/>
    <property type="project" value="UniProtKB-ARBA"/>
</dbReference>
<organism evidence="7">
    <name type="scientific">Sesamum radiatum</name>
    <name type="common">Black benniseed</name>
    <dbReference type="NCBI Taxonomy" id="300843"/>
    <lineage>
        <taxon>Eukaryota</taxon>
        <taxon>Viridiplantae</taxon>
        <taxon>Streptophyta</taxon>
        <taxon>Embryophyta</taxon>
        <taxon>Tracheophyta</taxon>
        <taxon>Spermatophyta</taxon>
        <taxon>Magnoliopsida</taxon>
        <taxon>eudicotyledons</taxon>
        <taxon>Gunneridae</taxon>
        <taxon>Pentapetalae</taxon>
        <taxon>asterids</taxon>
        <taxon>lamiids</taxon>
        <taxon>Lamiales</taxon>
        <taxon>Pedaliaceae</taxon>
        <taxon>Sesamum</taxon>
    </lineage>
</organism>
<sequence>MNDTSIDFNALEELNRGLSSGTIGIGCMKSEIARSRLENYNAGVVEPQGKLLDESLYLTRFYNTSSYSKSYAAARAFSSQADAKSSREGDDDLEDAFSELETPLDAVQGAASGDEIDDESDLSEGEGVADDMQKELEAVGTDTDVGEKRSPKGKAISALTKAVLAAPLSSFDKALDKWVEEGNEVTQTEVSLTMLHLRKRRMFVKALQLSEWLESTKHIEFHETHYASRVDLISKLRGIFKAEEYIQKIPESCRGEIVYRTLLANCVSATNMKKSEEVFNKMKSLFPVTCFSCNQLLLLYKRTDKKKIADVLLLMEKENIKPSIFTYQILIDVKGQSNDISGMEQIVETMKSEGVEPNIQIQASLARHYTASGLKDKAEAILKEMEGDDITKNRWVCRVLLPIYASLGRDDEVARIWKVCESRPYVEECMAAIGAWGKLKRIEEAEAAFDKMVKKVKKPSSKHFALLLNVYANHKMLAKGKDLVRRLAESGSTVGPLTWDALVKLYVRAGEVEKADSILSKALKQKRGKPLFSSFYVILDQYAKRGDIHNAEKIFLRMREAGYVSRARPFQELLSAYINAKAPAYGFRERMKADNVIPNKVINDLLARADAFRKSAVAELLE</sequence>
<keyword evidence="4" id="KW-0809">Transit peptide</keyword>
<dbReference type="FunFam" id="1.25.40.10:FF:000394">
    <property type="entry name" value="Pentatricopeptide repeat-containing protein, mitochondrial"/>
    <property type="match status" value="1"/>
</dbReference>
<comment type="caution">
    <text evidence="7">The sequence shown here is derived from an EMBL/GenBank/DDBJ whole genome shotgun (WGS) entry which is preliminary data.</text>
</comment>
<dbReference type="EMBL" id="JACGWJ010000019">
    <property type="protein sequence ID" value="KAL0346162.1"/>
    <property type="molecule type" value="Genomic_DNA"/>
</dbReference>
<dbReference type="Pfam" id="PF01535">
    <property type="entry name" value="PPR"/>
    <property type="match status" value="4"/>
</dbReference>
<reference evidence="7" key="2">
    <citation type="journal article" date="2024" name="Plant">
        <title>Genomic evolution and insights into agronomic trait innovations of Sesamum species.</title>
        <authorList>
            <person name="Miao H."/>
            <person name="Wang L."/>
            <person name="Qu L."/>
            <person name="Liu H."/>
            <person name="Sun Y."/>
            <person name="Le M."/>
            <person name="Wang Q."/>
            <person name="Wei S."/>
            <person name="Zheng Y."/>
            <person name="Lin W."/>
            <person name="Duan Y."/>
            <person name="Cao H."/>
            <person name="Xiong S."/>
            <person name="Wang X."/>
            <person name="Wei L."/>
            <person name="Li C."/>
            <person name="Ma Q."/>
            <person name="Ju M."/>
            <person name="Zhao R."/>
            <person name="Li G."/>
            <person name="Mu C."/>
            <person name="Tian Q."/>
            <person name="Mei H."/>
            <person name="Zhang T."/>
            <person name="Gao T."/>
            <person name="Zhang H."/>
        </authorList>
    </citation>
    <scope>NUCLEOTIDE SEQUENCE</scope>
    <source>
        <strain evidence="7">G02</strain>
    </source>
</reference>
<gene>
    <name evidence="7" type="ORF">Sradi_4447500</name>
</gene>
<evidence type="ECO:0000256" key="2">
    <source>
        <dbReference type="ARBA" id="ARBA00007626"/>
    </source>
</evidence>